<sequence>MKNSCATYLSVFFIVWISITGCKRDGLEKQQGKADVRIRVIGSSFDGSGTLATRSSGSDQAIHPSIRIQEQRLQIGQDLFLELKLFPVDDAEPQKMSASDRKKAATEQGNLSDDVRYKVVVYTANENYVTERDYIRGRESDTEPLMLDGGQPYIFIVYSINSRSELPPVTFSDLSNKTLSTSSLSDIDGHADMMYFRRDMQVEGGQENHLEVVLRHSFSQITAKVDATATGYAIQAIDAGVDSHYPSATINLADAFITRSGSTETASIDFSGLNSAVVNGVPLILNGHTNAASFIISSLKVGPVTANDLTLHDLTIEPGVKYNLNLTLTPSDIYLEHAGQSAARIDGIIWMRHNLGANTDLDPDQNPSVQALHGNYYQWGEIRVVANASTPAGPISNWDHANPPNNAWNSGSESAPIKTSNDPCPSGYRIPTLNEFKKLIAATTQSDLGTWGNSSTNYRAAKVLKSNRNANVQLTFPIAGSRNWDNGTLENRGNVGFYWSSLIVNNRVRHTNFRFSINDNADDSSADRDWGFPLRCVSTQQ</sequence>
<feature type="domain" description="Fibrobacter succinogenes major paralogous" evidence="1">
    <location>
        <begin position="345"/>
        <end position="537"/>
    </location>
</feature>
<evidence type="ECO:0000313" key="2">
    <source>
        <dbReference type="EMBL" id="MFD2549757.1"/>
    </source>
</evidence>
<name>A0ABW5KLC1_9SPHI</name>
<reference evidence="3" key="1">
    <citation type="journal article" date="2019" name="Int. J. Syst. Evol. Microbiol.">
        <title>The Global Catalogue of Microorganisms (GCM) 10K type strain sequencing project: providing services to taxonomists for standard genome sequencing and annotation.</title>
        <authorList>
            <consortium name="The Broad Institute Genomics Platform"/>
            <consortium name="The Broad Institute Genome Sequencing Center for Infectious Disease"/>
            <person name="Wu L."/>
            <person name="Ma J."/>
        </authorList>
    </citation>
    <scope>NUCLEOTIDE SEQUENCE [LARGE SCALE GENOMIC DNA]</scope>
    <source>
        <strain evidence="3">KCTC 42662</strain>
    </source>
</reference>
<gene>
    <name evidence="2" type="ORF">ACFSR5_19085</name>
</gene>
<dbReference type="Pfam" id="PF09603">
    <property type="entry name" value="Fib_succ_major"/>
    <property type="match status" value="1"/>
</dbReference>
<dbReference type="InterPro" id="IPR011871">
    <property type="entry name" value="Fib_succ_major"/>
</dbReference>
<evidence type="ECO:0000313" key="3">
    <source>
        <dbReference type="Proteomes" id="UP001597545"/>
    </source>
</evidence>
<evidence type="ECO:0000259" key="1">
    <source>
        <dbReference type="Pfam" id="PF09603"/>
    </source>
</evidence>
<organism evidence="2 3">
    <name type="scientific">Sphingobacterium suaedae</name>
    <dbReference type="NCBI Taxonomy" id="1686402"/>
    <lineage>
        <taxon>Bacteria</taxon>
        <taxon>Pseudomonadati</taxon>
        <taxon>Bacteroidota</taxon>
        <taxon>Sphingobacteriia</taxon>
        <taxon>Sphingobacteriales</taxon>
        <taxon>Sphingobacteriaceae</taxon>
        <taxon>Sphingobacterium</taxon>
    </lineage>
</organism>
<keyword evidence="3" id="KW-1185">Reference proteome</keyword>
<dbReference type="Proteomes" id="UP001597545">
    <property type="component" value="Unassembled WGS sequence"/>
</dbReference>
<comment type="caution">
    <text evidence="2">The sequence shown here is derived from an EMBL/GenBank/DDBJ whole genome shotgun (WGS) entry which is preliminary data.</text>
</comment>
<dbReference type="PROSITE" id="PS51257">
    <property type="entry name" value="PROKAR_LIPOPROTEIN"/>
    <property type="match status" value="1"/>
</dbReference>
<dbReference type="RefSeq" id="WP_380906074.1">
    <property type="nucleotide sequence ID" value="NZ_JBHUEG010000019.1"/>
</dbReference>
<proteinExistence type="predicted"/>
<protein>
    <submittedName>
        <fullName evidence="2">FISUMP domain-containing protein</fullName>
    </submittedName>
</protein>
<dbReference type="EMBL" id="JBHULR010000020">
    <property type="protein sequence ID" value="MFD2549757.1"/>
    <property type="molecule type" value="Genomic_DNA"/>
</dbReference>
<accession>A0ABW5KLC1</accession>
<dbReference type="NCBIfam" id="TIGR02145">
    <property type="entry name" value="Fib_succ_major"/>
    <property type="match status" value="1"/>
</dbReference>